<gene>
    <name evidence="1" type="ORF">EGR_07032</name>
</gene>
<dbReference type="CTD" id="36342747"/>
<comment type="caution">
    <text evidence="1">The sequence shown here is derived from an EMBL/GenBank/DDBJ whole genome shotgun (WGS) entry which is preliminary data.</text>
</comment>
<organism evidence="1 2">
    <name type="scientific">Echinococcus granulosus</name>
    <name type="common">Hydatid tapeworm</name>
    <dbReference type="NCBI Taxonomy" id="6210"/>
    <lineage>
        <taxon>Eukaryota</taxon>
        <taxon>Metazoa</taxon>
        <taxon>Spiralia</taxon>
        <taxon>Lophotrochozoa</taxon>
        <taxon>Platyhelminthes</taxon>
        <taxon>Cestoda</taxon>
        <taxon>Eucestoda</taxon>
        <taxon>Cyclophyllidea</taxon>
        <taxon>Taeniidae</taxon>
        <taxon>Echinococcus</taxon>
        <taxon>Echinococcus granulosus group</taxon>
    </lineage>
</organism>
<dbReference type="KEGG" id="egl:EGR_07032"/>
<evidence type="ECO:0000313" key="1">
    <source>
        <dbReference type="EMBL" id="EUB58112.1"/>
    </source>
</evidence>
<accession>W6UIZ1</accession>
<proteinExistence type="predicted"/>
<dbReference type="AlphaFoldDB" id="W6UIZ1"/>
<dbReference type="GeneID" id="36342747"/>
<name>W6UIZ1_ECHGR</name>
<dbReference type="RefSeq" id="XP_024349308.1">
    <property type="nucleotide sequence ID" value="XM_024496281.1"/>
</dbReference>
<sequence length="179" mass="19960">MVYFNLRVFATVRRWHLDCTSKKSITSHRCGRRALSTTALNANGSCVARKKITPFTCITHPHGSGQVQTCAPTYTCKCGLDADSVNANSLFFVVWAPFFDTHCGLLRYYAGVHMCAHEVRRARIHACTCVWVSRPQDPPYMTPVSYVYCAIPISALNHPDATLGTLAQVKRANQIRPNL</sequence>
<dbReference type="Proteomes" id="UP000019149">
    <property type="component" value="Unassembled WGS sequence"/>
</dbReference>
<reference evidence="1 2" key="1">
    <citation type="journal article" date="2013" name="Nat. Genet.">
        <title>The genome of the hydatid tapeworm Echinococcus granulosus.</title>
        <authorList>
            <person name="Zheng H."/>
            <person name="Zhang W."/>
            <person name="Zhang L."/>
            <person name="Zhang Z."/>
            <person name="Li J."/>
            <person name="Lu G."/>
            <person name="Zhu Y."/>
            <person name="Wang Y."/>
            <person name="Huang Y."/>
            <person name="Liu J."/>
            <person name="Kang H."/>
            <person name="Chen J."/>
            <person name="Wang L."/>
            <person name="Chen A."/>
            <person name="Yu S."/>
            <person name="Gao Z."/>
            <person name="Jin L."/>
            <person name="Gu W."/>
            <person name="Wang Z."/>
            <person name="Zhao L."/>
            <person name="Shi B."/>
            <person name="Wen H."/>
            <person name="Lin R."/>
            <person name="Jones M.K."/>
            <person name="Brejova B."/>
            <person name="Vinar T."/>
            <person name="Zhao G."/>
            <person name="McManus D.P."/>
            <person name="Chen Z."/>
            <person name="Zhou Y."/>
            <person name="Wang S."/>
        </authorList>
    </citation>
    <scope>NUCLEOTIDE SEQUENCE [LARGE SCALE GENOMIC DNA]</scope>
</reference>
<protein>
    <submittedName>
        <fullName evidence="1">Uncharacterized protein</fullName>
    </submittedName>
</protein>
<dbReference type="EMBL" id="APAU02000068">
    <property type="protein sequence ID" value="EUB58112.1"/>
    <property type="molecule type" value="Genomic_DNA"/>
</dbReference>
<keyword evidence="2" id="KW-1185">Reference proteome</keyword>
<evidence type="ECO:0000313" key="2">
    <source>
        <dbReference type="Proteomes" id="UP000019149"/>
    </source>
</evidence>